<dbReference type="EMBL" id="JASCXX010000013">
    <property type="protein sequence ID" value="MDI6449740.1"/>
    <property type="molecule type" value="Genomic_DNA"/>
</dbReference>
<dbReference type="FunFam" id="3.40.50.10490:FF:000011">
    <property type="entry name" value="Arabinose 5-phosphate isomerase"/>
    <property type="match status" value="1"/>
</dbReference>
<feature type="domain" description="SIS" evidence="9">
    <location>
        <begin position="42"/>
        <end position="185"/>
    </location>
</feature>
<dbReference type="NCBIfam" id="TIGR00393">
    <property type="entry name" value="kpsF"/>
    <property type="match status" value="1"/>
</dbReference>
<dbReference type="InterPro" id="IPR001347">
    <property type="entry name" value="SIS_dom"/>
</dbReference>
<feature type="domain" description="CBS" evidence="8">
    <location>
        <begin position="281"/>
        <end position="334"/>
    </location>
</feature>
<organism evidence="10 11">
    <name type="scientific">Anaerobaca lacustris</name>
    <dbReference type="NCBI Taxonomy" id="3044600"/>
    <lineage>
        <taxon>Bacteria</taxon>
        <taxon>Pseudomonadati</taxon>
        <taxon>Planctomycetota</taxon>
        <taxon>Phycisphaerae</taxon>
        <taxon>Sedimentisphaerales</taxon>
        <taxon>Anaerobacaceae</taxon>
        <taxon>Anaerobaca</taxon>
    </lineage>
</organism>
<dbReference type="GO" id="GO:0046872">
    <property type="term" value="F:metal ion binding"/>
    <property type="evidence" value="ECO:0007669"/>
    <property type="project" value="UniProtKB-KW"/>
</dbReference>
<dbReference type="Pfam" id="PF01380">
    <property type="entry name" value="SIS"/>
    <property type="match status" value="1"/>
</dbReference>
<evidence type="ECO:0000313" key="10">
    <source>
        <dbReference type="EMBL" id="MDI6449740.1"/>
    </source>
</evidence>
<keyword evidence="5" id="KW-0479">Metal-binding</keyword>
<dbReference type="PIRSF" id="PIRSF004692">
    <property type="entry name" value="KdsD_KpsF"/>
    <property type="match status" value="1"/>
</dbReference>
<name>A0AAW6TYN8_9BACT</name>
<feature type="domain" description="CBS" evidence="8">
    <location>
        <begin position="211"/>
        <end position="271"/>
    </location>
</feature>
<protein>
    <submittedName>
        <fullName evidence="10">KpsF/GutQ family sugar-phosphate isomerase</fullName>
    </submittedName>
</protein>
<dbReference type="Pfam" id="PF00571">
    <property type="entry name" value="CBS"/>
    <property type="match status" value="2"/>
</dbReference>
<dbReference type="AlphaFoldDB" id="A0AAW6TYN8"/>
<evidence type="ECO:0000256" key="7">
    <source>
        <dbReference type="PROSITE-ProRule" id="PRU00703"/>
    </source>
</evidence>
<dbReference type="GO" id="GO:0019146">
    <property type="term" value="F:arabinose-5-phosphate isomerase activity"/>
    <property type="evidence" value="ECO:0007669"/>
    <property type="project" value="UniProtKB-ARBA"/>
</dbReference>
<dbReference type="PANTHER" id="PTHR42745">
    <property type="match status" value="1"/>
</dbReference>
<keyword evidence="5" id="KW-0862">Zinc</keyword>
<comment type="similarity">
    <text evidence="1 4">Belongs to the SIS family. GutQ/KpsF subfamily.</text>
</comment>
<dbReference type="Gene3D" id="3.40.50.10490">
    <property type="entry name" value="Glucose-6-phosphate isomerase like protein, domain 1"/>
    <property type="match status" value="1"/>
</dbReference>
<evidence type="ECO:0000259" key="9">
    <source>
        <dbReference type="PROSITE" id="PS51464"/>
    </source>
</evidence>
<dbReference type="GO" id="GO:0097367">
    <property type="term" value="F:carbohydrate derivative binding"/>
    <property type="evidence" value="ECO:0007669"/>
    <property type="project" value="InterPro"/>
</dbReference>
<dbReference type="Proteomes" id="UP001431776">
    <property type="component" value="Unassembled WGS sequence"/>
</dbReference>
<dbReference type="SMART" id="SM00116">
    <property type="entry name" value="CBS"/>
    <property type="match status" value="2"/>
</dbReference>
<evidence type="ECO:0000256" key="1">
    <source>
        <dbReference type="ARBA" id="ARBA00008165"/>
    </source>
</evidence>
<evidence type="ECO:0000256" key="3">
    <source>
        <dbReference type="ARBA" id="ARBA00023122"/>
    </source>
</evidence>
<dbReference type="SUPFAM" id="SSF53697">
    <property type="entry name" value="SIS domain"/>
    <property type="match status" value="1"/>
</dbReference>
<evidence type="ECO:0000313" key="11">
    <source>
        <dbReference type="Proteomes" id="UP001431776"/>
    </source>
</evidence>
<dbReference type="InterPro" id="IPR004800">
    <property type="entry name" value="KdsD/KpsF-type"/>
</dbReference>
<evidence type="ECO:0000256" key="2">
    <source>
        <dbReference type="ARBA" id="ARBA00022737"/>
    </source>
</evidence>
<dbReference type="PANTHER" id="PTHR42745:SF1">
    <property type="entry name" value="ARABINOSE 5-PHOSPHATE ISOMERASE KDSD"/>
    <property type="match status" value="1"/>
</dbReference>
<sequence length="334" mass="35842">MKTDELHSTVEFDLDYARTVIGAEAEAIAAMAPIVDESFARAVAMIYHCTGSCIVSGIGKAGIIGRKISATLASTGTPSHFLHPAEAVHGDLGRLRPNDIVIVLSYGGETDEIIRLINLVKQLQIRLIAVTGDWDSTLSRYSDVVLCMGKVHEACPLGVAPSVSTTCMLALGDALAFTVMKARKFRVEDYVRFHPGGSLGRTLMTVEQSMMFQPGEKLPLARIDDTVAAMLAATRDVKRHGAVMVVDGDGRLAGIVTDGDLRRLVTQEGAAGFERRVGDVMTAGCKRIRADALAAEATALFHKYRIDELPVVDGEDRPLGLIDVQDIVTIKVVG</sequence>
<dbReference type="InterPro" id="IPR046342">
    <property type="entry name" value="CBS_dom_sf"/>
</dbReference>
<dbReference type="InterPro" id="IPR035474">
    <property type="entry name" value="SIS_Kpsf"/>
</dbReference>
<dbReference type="InterPro" id="IPR050986">
    <property type="entry name" value="GutQ/KpsF_isomerases"/>
</dbReference>
<feature type="binding site" evidence="5">
    <location>
        <position position="83"/>
    </location>
    <ligand>
        <name>Zn(2+)</name>
        <dbReference type="ChEBI" id="CHEBI:29105"/>
    </ligand>
</feature>
<evidence type="ECO:0000259" key="8">
    <source>
        <dbReference type="PROSITE" id="PS51371"/>
    </source>
</evidence>
<feature type="site" description="Catalytically relevant" evidence="6">
    <location>
        <position position="153"/>
    </location>
</feature>
<evidence type="ECO:0000256" key="5">
    <source>
        <dbReference type="PIRSR" id="PIRSR004692-2"/>
    </source>
</evidence>
<dbReference type="PROSITE" id="PS51371">
    <property type="entry name" value="CBS"/>
    <property type="match status" value="2"/>
</dbReference>
<keyword evidence="11" id="KW-1185">Reference proteome</keyword>
<evidence type="ECO:0000256" key="6">
    <source>
        <dbReference type="PIRSR" id="PIRSR004692-3"/>
    </source>
</evidence>
<dbReference type="Gene3D" id="3.10.580.10">
    <property type="entry name" value="CBS-domain"/>
    <property type="match status" value="1"/>
</dbReference>
<dbReference type="InterPro" id="IPR000644">
    <property type="entry name" value="CBS_dom"/>
</dbReference>
<feature type="site" description="Catalytically relevant" evidence="6">
    <location>
        <position position="60"/>
    </location>
</feature>
<dbReference type="PROSITE" id="PS51464">
    <property type="entry name" value="SIS"/>
    <property type="match status" value="1"/>
</dbReference>
<proteinExistence type="inferred from homology"/>
<comment type="caution">
    <text evidence="10">The sequence shown here is derived from an EMBL/GenBank/DDBJ whole genome shotgun (WGS) entry which is preliminary data.</text>
</comment>
<gene>
    <name evidence="10" type="ORF">QJ522_11845</name>
</gene>
<dbReference type="GO" id="GO:1901135">
    <property type="term" value="P:carbohydrate derivative metabolic process"/>
    <property type="evidence" value="ECO:0007669"/>
    <property type="project" value="InterPro"/>
</dbReference>
<keyword evidence="10" id="KW-0413">Isomerase</keyword>
<dbReference type="CDD" id="cd05014">
    <property type="entry name" value="SIS_Kpsf"/>
    <property type="match status" value="1"/>
</dbReference>
<evidence type="ECO:0000256" key="4">
    <source>
        <dbReference type="PIRNR" id="PIRNR004692"/>
    </source>
</evidence>
<dbReference type="InterPro" id="IPR046348">
    <property type="entry name" value="SIS_dom_sf"/>
</dbReference>
<feature type="site" description="Catalytically relevant" evidence="6">
    <location>
        <position position="194"/>
    </location>
</feature>
<dbReference type="RefSeq" id="WP_349245149.1">
    <property type="nucleotide sequence ID" value="NZ_JASCXX010000013.1"/>
</dbReference>
<dbReference type="GO" id="GO:0005975">
    <property type="term" value="P:carbohydrate metabolic process"/>
    <property type="evidence" value="ECO:0007669"/>
    <property type="project" value="InterPro"/>
</dbReference>
<keyword evidence="3 7" id="KW-0129">CBS domain</keyword>
<keyword evidence="2" id="KW-0677">Repeat</keyword>
<feature type="site" description="Catalytically relevant" evidence="6">
    <location>
        <position position="112"/>
    </location>
</feature>
<reference evidence="10" key="1">
    <citation type="submission" date="2023-05" db="EMBL/GenBank/DDBJ databases">
        <title>Anaerotaeda fermentans gen. nov., sp. nov., a novel anaerobic planctomycete of the new family within the order Sedimentisphaerales isolated from Taman Peninsula, Russia.</title>
        <authorList>
            <person name="Khomyakova M.A."/>
            <person name="Merkel A.Y."/>
            <person name="Slobodkin A.I."/>
        </authorList>
    </citation>
    <scope>NUCLEOTIDE SEQUENCE</scope>
    <source>
        <strain evidence="10">M17dextr</strain>
    </source>
</reference>
<accession>A0AAW6TYN8</accession>